<keyword evidence="2" id="KW-1185">Reference proteome</keyword>
<protein>
    <submittedName>
        <fullName evidence="1">Uncharacterized protein</fullName>
    </submittedName>
</protein>
<organism evidence="1">
    <name type="scientific">Gymnodinialimonas phycosphaerae</name>
    <dbReference type="NCBI Taxonomy" id="2841589"/>
    <lineage>
        <taxon>Bacteria</taxon>
        <taxon>Pseudomonadati</taxon>
        <taxon>Pseudomonadota</taxon>
        <taxon>Alphaproteobacteria</taxon>
        <taxon>Rhodobacterales</taxon>
        <taxon>Paracoccaceae</taxon>
        <taxon>Gymnodinialimonas</taxon>
    </lineage>
</organism>
<proteinExistence type="predicted"/>
<dbReference type="Proteomes" id="UP000693972">
    <property type="component" value="Unassembled WGS sequence"/>
</dbReference>
<sequence>MSANTQMKSDATAITREGLSAFRSHHPDCVLALWTDIEARLVLFVDSDLRHPQEGLDALGSIASCVLGGAPETAPDSAVFVEPTGNSLFLRDKTQATHALVCTSGPGLDPNDLLLAMTEFMSSPAAMDVAQ</sequence>
<evidence type="ECO:0000313" key="2">
    <source>
        <dbReference type="Proteomes" id="UP000693972"/>
    </source>
</evidence>
<dbReference type="EMBL" id="JAIMBW010000001">
    <property type="protein sequence ID" value="MBY4891968.1"/>
    <property type="molecule type" value="Genomic_DNA"/>
</dbReference>
<evidence type="ECO:0000313" key="1">
    <source>
        <dbReference type="EMBL" id="QXL88733.1"/>
    </source>
</evidence>
<name>A0A975YGQ1_9RHOB</name>
<dbReference type="EMBL" id="CP078073">
    <property type="protein sequence ID" value="QXL88733.1"/>
    <property type="molecule type" value="Genomic_DNA"/>
</dbReference>
<dbReference type="RefSeq" id="WP_257891799.1">
    <property type="nucleotide sequence ID" value="NZ_JAIMBW010000001.1"/>
</dbReference>
<gene>
    <name evidence="1" type="ORF">KUL25_04225</name>
</gene>
<reference evidence="1 2" key="1">
    <citation type="submission" date="2021-07" db="EMBL/GenBank/DDBJ databases">
        <title>Karlodiniumbacter phycospheric gen. nov., sp. nov., a phycosphere bacterium isolated from karlodinium veneficum.</title>
        <authorList>
            <person name="Peng Y."/>
            <person name="Jiang L."/>
            <person name="Lee J."/>
        </authorList>
    </citation>
    <scope>NUCLEOTIDE SEQUENCE</scope>
    <source>
        <strain evidence="1 2">N5</strain>
    </source>
</reference>
<accession>A0A975YGQ1</accession>
<dbReference type="AlphaFoldDB" id="A0A975YGQ1"/>